<accession>A0ABP7ABJ9</accession>
<evidence type="ECO:0000313" key="2">
    <source>
        <dbReference type="EMBL" id="GAA3628919.1"/>
    </source>
</evidence>
<comment type="caution">
    <text evidence="2">The sequence shown here is derived from an EMBL/GenBank/DDBJ whole genome shotgun (WGS) entry which is preliminary data.</text>
</comment>
<dbReference type="Proteomes" id="UP001501697">
    <property type="component" value="Unassembled WGS sequence"/>
</dbReference>
<dbReference type="EMBL" id="BAAAYU010000001">
    <property type="protein sequence ID" value="GAA3628919.1"/>
    <property type="molecule type" value="Genomic_DNA"/>
</dbReference>
<keyword evidence="3" id="KW-1185">Reference proteome</keyword>
<sequence length="40" mass="4475">MEYGFMSHVLLWVVGLIAAVGLVGTVLGFWSMGRQSYRKD</sequence>
<keyword evidence="1" id="KW-1133">Transmembrane helix</keyword>
<evidence type="ECO:0000313" key="3">
    <source>
        <dbReference type="Proteomes" id="UP001501697"/>
    </source>
</evidence>
<proteinExistence type="predicted"/>
<keyword evidence="1" id="KW-0472">Membrane</keyword>
<gene>
    <name evidence="2" type="ORF">GCM10022200_09400</name>
</gene>
<organism evidence="2 3">
    <name type="scientific">Microbacterium awajiense</name>
    <dbReference type="NCBI Taxonomy" id="415214"/>
    <lineage>
        <taxon>Bacteria</taxon>
        <taxon>Bacillati</taxon>
        <taxon>Actinomycetota</taxon>
        <taxon>Actinomycetes</taxon>
        <taxon>Micrococcales</taxon>
        <taxon>Microbacteriaceae</taxon>
        <taxon>Microbacterium</taxon>
    </lineage>
</organism>
<keyword evidence="1" id="KW-0812">Transmembrane</keyword>
<reference evidence="3" key="1">
    <citation type="journal article" date="2019" name="Int. J. Syst. Evol. Microbiol.">
        <title>The Global Catalogue of Microorganisms (GCM) 10K type strain sequencing project: providing services to taxonomists for standard genome sequencing and annotation.</title>
        <authorList>
            <consortium name="The Broad Institute Genomics Platform"/>
            <consortium name="The Broad Institute Genome Sequencing Center for Infectious Disease"/>
            <person name="Wu L."/>
            <person name="Ma J."/>
        </authorList>
    </citation>
    <scope>NUCLEOTIDE SEQUENCE [LARGE SCALE GENOMIC DNA]</scope>
    <source>
        <strain evidence="3">JCM 16544</strain>
    </source>
</reference>
<name>A0ABP7ABJ9_9MICO</name>
<dbReference type="RefSeq" id="WP_344736731.1">
    <property type="nucleotide sequence ID" value="NZ_BAAAYU010000001.1"/>
</dbReference>
<protein>
    <submittedName>
        <fullName evidence="2">Uncharacterized protein</fullName>
    </submittedName>
</protein>
<feature type="transmembrane region" description="Helical" evidence="1">
    <location>
        <begin position="6"/>
        <end position="30"/>
    </location>
</feature>
<evidence type="ECO:0000256" key="1">
    <source>
        <dbReference type="SAM" id="Phobius"/>
    </source>
</evidence>